<gene>
    <name evidence="8" type="primary">atpI</name>
    <name evidence="8" type="ORF">AAW51_5021</name>
</gene>
<evidence type="ECO:0000256" key="7">
    <source>
        <dbReference type="SAM" id="Phobius"/>
    </source>
</evidence>
<evidence type="ECO:0000313" key="9">
    <source>
        <dbReference type="Proteomes" id="UP000035352"/>
    </source>
</evidence>
<evidence type="ECO:0000256" key="1">
    <source>
        <dbReference type="ARBA" id="ARBA00004651"/>
    </source>
</evidence>
<evidence type="ECO:0000256" key="5">
    <source>
        <dbReference type="ARBA" id="ARBA00023136"/>
    </source>
</evidence>
<feature type="transmembrane region" description="Helical" evidence="7">
    <location>
        <begin position="49"/>
        <end position="69"/>
    </location>
</feature>
<keyword evidence="5 7" id="KW-0472">Membrane</keyword>
<evidence type="ECO:0000256" key="3">
    <source>
        <dbReference type="ARBA" id="ARBA00022692"/>
    </source>
</evidence>
<organism evidence="8 9">
    <name type="scientific">Caldimonas brevitalea</name>
    <dbReference type="NCBI Taxonomy" id="413882"/>
    <lineage>
        <taxon>Bacteria</taxon>
        <taxon>Pseudomonadati</taxon>
        <taxon>Pseudomonadota</taxon>
        <taxon>Betaproteobacteria</taxon>
        <taxon>Burkholderiales</taxon>
        <taxon>Sphaerotilaceae</taxon>
        <taxon>Caldimonas</taxon>
    </lineage>
</organism>
<keyword evidence="4 7" id="KW-1133">Transmembrane helix</keyword>
<protein>
    <submittedName>
        <fullName evidence="8">ATP synthase protein I</fullName>
    </submittedName>
</protein>
<proteinExistence type="predicted"/>
<keyword evidence="2" id="KW-1003">Cell membrane</keyword>
<dbReference type="OrthoDB" id="9154947at2"/>
<feature type="transmembrane region" description="Helical" evidence="7">
    <location>
        <begin position="109"/>
        <end position="132"/>
    </location>
</feature>
<reference evidence="8 9" key="1">
    <citation type="submission" date="2015-05" db="EMBL/GenBank/DDBJ databases">
        <authorList>
            <person name="Tang B."/>
            <person name="Yu Y."/>
        </authorList>
    </citation>
    <scope>NUCLEOTIDE SEQUENCE [LARGE SCALE GENOMIC DNA]</scope>
    <source>
        <strain evidence="8 9">DSM 7029</strain>
    </source>
</reference>
<evidence type="ECO:0000313" key="8">
    <source>
        <dbReference type="EMBL" id="AKJ31712.1"/>
    </source>
</evidence>
<dbReference type="GO" id="GO:0005886">
    <property type="term" value="C:plasma membrane"/>
    <property type="evidence" value="ECO:0007669"/>
    <property type="project" value="UniProtKB-SubCell"/>
</dbReference>
<evidence type="ECO:0000256" key="6">
    <source>
        <dbReference type="SAM" id="MobiDB-lite"/>
    </source>
</evidence>
<dbReference type="STRING" id="413882.AAW51_5021"/>
<feature type="transmembrane region" description="Helical" evidence="7">
    <location>
        <begin position="138"/>
        <end position="160"/>
    </location>
</feature>
<name>A0A0G3BQJ4_9BURK</name>
<evidence type="ECO:0000256" key="2">
    <source>
        <dbReference type="ARBA" id="ARBA00022475"/>
    </source>
</evidence>
<accession>A0A0G3BQJ4</accession>
<feature type="region of interest" description="Disordered" evidence="6">
    <location>
        <begin position="1"/>
        <end position="21"/>
    </location>
</feature>
<evidence type="ECO:0000256" key="4">
    <source>
        <dbReference type="ARBA" id="ARBA00022989"/>
    </source>
</evidence>
<dbReference type="Pfam" id="PF03899">
    <property type="entry name" value="ATP-synt_I"/>
    <property type="match status" value="1"/>
</dbReference>
<keyword evidence="3 7" id="KW-0812">Transmembrane</keyword>
<feature type="transmembrane region" description="Helical" evidence="7">
    <location>
        <begin position="75"/>
        <end position="97"/>
    </location>
</feature>
<dbReference type="Proteomes" id="UP000035352">
    <property type="component" value="Chromosome"/>
</dbReference>
<keyword evidence="9" id="KW-1185">Reference proteome</keyword>
<dbReference type="InterPro" id="IPR005598">
    <property type="entry name" value="ATP_synth_I"/>
</dbReference>
<dbReference type="KEGG" id="pbh:AAW51_5021"/>
<comment type="subcellular location">
    <subcellularLocation>
        <location evidence="1">Cell membrane</location>
        <topology evidence="1">Multi-pass membrane protein</topology>
    </subcellularLocation>
</comment>
<sequence>MGKAVSAEGGNRSDWDSDQDVVAEPDFKPLTREQAQALRGQLPPLLSPWRIVGVQAAMGLAVTLVWWAASSRAGVAGSALYGAAATVVPGALMARGMTRGLSGSSPGTAVLGFMLWEFVKIFVAVVMLVAAPRVVPDLSWPALLVTMVVCMKASWLALLWQRRSKKSA</sequence>
<dbReference type="EMBL" id="CP011371">
    <property type="protein sequence ID" value="AKJ31712.1"/>
    <property type="molecule type" value="Genomic_DNA"/>
</dbReference>
<dbReference type="AlphaFoldDB" id="A0A0G3BQJ4"/>